<evidence type="ECO:0000313" key="2">
    <source>
        <dbReference type="Proteomes" id="UP001058353"/>
    </source>
</evidence>
<dbReference type="RefSeq" id="WP_276097513.1">
    <property type="nucleotide sequence ID" value="NZ_AP026413.1"/>
</dbReference>
<sequence>MQVKRYRKEWFDIFFETHQYVTLNEQYDIVEDIAETFCSYVSLNSINSWCCEHHESLSTFVDDDVVVYYEDETERDDGKWPRHLGMYFWNWVNLDEI</sequence>
<accession>A0AAN2CH97</accession>
<reference evidence="1" key="1">
    <citation type="submission" date="2022-07" db="EMBL/GenBank/DDBJ databases">
        <title>Complete genome sequence of carbapenem-resistant Klebsiella spp. in Japan.</title>
        <authorList>
            <person name="Maehana S."/>
            <person name="Suzuki M."/>
            <person name="Kitasato H."/>
        </authorList>
    </citation>
    <scope>NUCLEOTIDE SEQUENCE</scope>
    <source>
        <strain evidence="1">KAM644</strain>
        <plasmid evidence="1">pKAM644_6</plasmid>
    </source>
</reference>
<organism evidence="1 2">
    <name type="scientific">Klebsiella quasipneumoniae subsp. quasipneumoniae</name>
    <dbReference type="NCBI Taxonomy" id="1667327"/>
    <lineage>
        <taxon>Bacteria</taxon>
        <taxon>Pseudomonadati</taxon>
        <taxon>Pseudomonadota</taxon>
        <taxon>Gammaproteobacteria</taxon>
        <taxon>Enterobacterales</taxon>
        <taxon>Enterobacteriaceae</taxon>
        <taxon>Klebsiella/Raoultella group</taxon>
        <taxon>Klebsiella</taxon>
        <taxon>Klebsiella pneumoniae complex</taxon>
    </lineage>
</organism>
<protein>
    <submittedName>
        <fullName evidence="1">Uncharacterized protein</fullName>
    </submittedName>
</protein>
<dbReference type="AlphaFoldDB" id="A0AAN2CH97"/>
<dbReference type="Proteomes" id="UP001058353">
    <property type="component" value="Plasmid pKAM644_6"/>
</dbReference>
<proteinExistence type="predicted"/>
<geneLocation type="plasmid" evidence="1 2">
    <name>pKAM644_6</name>
</geneLocation>
<evidence type="ECO:0000313" key="1">
    <source>
        <dbReference type="EMBL" id="BDO16836.1"/>
    </source>
</evidence>
<keyword evidence="1" id="KW-0614">Plasmid</keyword>
<dbReference type="EMBL" id="AP026413">
    <property type="protein sequence ID" value="BDO16836.1"/>
    <property type="molecule type" value="Genomic_DNA"/>
</dbReference>
<gene>
    <name evidence="1" type="ORF">KAM644c_59020</name>
</gene>
<name>A0AAN2CH97_9ENTR</name>